<dbReference type="VEuPathDB" id="FungiDB:AeMF1_014235"/>
<feature type="compositionally biased region" description="Polar residues" evidence="1">
    <location>
        <begin position="190"/>
        <end position="199"/>
    </location>
</feature>
<reference evidence="2 3" key="1">
    <citation type="submission" date="2019-07" db="EMBL/GenBank/DDBJ databases">
        <title>Genomics analysis of Aphanomyces spp. identifies a new class of oomycete effector associated with host adaptation.</title>
        <authorList>
            <person name="Gaulin E."/>
        </authorList>
    </citation>
    <scope>NUCLEOTIDE SEQUENCE [LARGE SCALE GENOMIC DNA]</scope>
    <source>
        <strain evidence="2 3">ATCC 201684</strain>
    </source>
</reference>
<organism evidence="2 3">
    <name type="scientific">Aphanomyces euteiches</name>
    <dbReference type="NCBI Taxonomy" id="100861"/>
    <lineage>
        <taxon>Eukaryota</taxon>
        <taxon>Sar</taxon>
        <taxon>Stramenopiles</taxon>
        <taxon>Oomycota</taxon>
        <taxon>Saprolegniomycetes</taxon>
        <taxon>Saprolegniales</taxon>
        <taxon>Verrucalvaceae</taxon>
        <taxon>Aphanomyces</taxon>
    </lineage>
</organism>
<sequence>MNISVPNTKKPLADYENKMMEAQSLFRRVVKAELQLLLDQGIARDVAVKNLLQRIVKCATEPSESEVRKVMYQFQMNRDDAVRALIVKQELARLKQRGLDSFAAIEELTLKMQLLLPLSPTSHRDTEDEATKEDDVVKKEESGIAAPLSPTIATDVTDGRADASDAPSKETLPTPTATSKSKRKRKASGRQPNSSTSSASDEKKIPPSDESPEPSTSSGDHEDSATSKEVSLCEQITNCCISSSPLDTSEPSTHVKKSSRKRRSSSDVDNNGDLPKASRYGAKKKLRLDVDQKIKAQLQENLVIMKTLPASKSSKRTRPKADANETYSSKKHRSE</sequence>
<evidence type="ECO:0000313" key="3">
    <source>
        <dbReference type="Proteomes" id="UP000481153"/>
    </source>
</evidence>
<evidence type="ECO:0000313" key="2">
    <source>
        <dbReference type="EMBL" id="KAF0742590.1"/>
    </source>
</evidence>
<feature type="compositionally biased region" description="Basic and acidic residues" evidence="1">
    <location>
        <begin position="133"/>
        <end position="142"/>
    </location>
</feature>
<dbReference type="EMBL" id="VJMJ01000026">
    <property type="protein sequence ID" value="KAF0742590.1"/>
    <property type="molecule type" value="Genomic_DNA"/>
</dbReference>
<keyword evidence="3" id="KW-1185">Reference proteome</keyword>
<name>A0A6G0XQG6_9STRA</name>
<gene>
    <name evidence="2" type="ORF">Ae201684_002490</name>
</gene>
<feature type="compositionally biased region" description="Polar residues" evidence="1">
    <location>
        <begin position="234"/>
        <end position="252"/>
    </location>
</feature>
<feature type="region of interest" description="Disordered" evidence="1">
    <location>
        <begin position="121"/>
        <end position="286"/>
    </location>
</feature>
<accession>A0A6G0XQG6</accession>
<dbReference type="Proteomes" id="UP000481153">
    <property type="component" value="Unassembled WGS sequence"/>
</dbReference>
<proteinExistence type="predicted"/>
<feature type="region of interest" description="Disordered" evidence="1">
    <location>
        <begin position="308"/>
        <end position="335"/>
    </location>
</feature>
<evidence type="ECO:0000256" key="1">
    <source>
        <dbReference type="SAM" id="MobiDB-lite"/>
    </source>
</evidence>
<dbReference type="AlphaFoldDB" id="A0A6G0XQG6"/>
<feature type="compositionally biased region" description="Basic residues" evidence="1">
    <location>
        <begin position="254"/>
        <end position="263"/>
    </location>
</feature>
<comment type="caution">
    <text evidence="2">The sequence shown here is derived from an EMBL/GenBank/DDBJ whole genome shotgun (WGS) entry which is preliminary data.</text>
</comment>
<protein>
    <submittedName>
        <fullName evidence="2">Uncharacterized protein</fullName>
    </submittedName>
</protein>